<keyword evidence="1" id="KW-0812">Transmembrane</keyword>
<dbReference type="EMBL" id="PCVY01000018">
    <property type="protein sequence ID" value="PIQ87143.1"/>
    <property type="molecule type" value="Genomic_DNA"/>
</dbReference>
<protein>
    <recommendedName>
        <fullName evidence="4">DoxX family protein</fullName>
    </recommendedName>
</protein>
<comment type="caution">
    <text evidence="2">The sequence shown here is derived from an EMBL/GenBank/DDBJ whole genome shotgun (WGS) entry which is preliminary data.</text>
</comment>
<evidence type="ECO:0000313" key="2">
    <source>
        <dbReference type="EMBL" id="PIQ87143.1"/>
    </source>
</evidence>
<proteinExistence type="predicted"/>
<gene>
    <name evidence="2" type="ORF">COV74_01975</name>
</gene>
<accession>A0A2H0LRS6</accession>
<feature type="transmembrane region" description="Helical" evidence="1">
    <location>
        <begin position="78"/>
        <end position="95"/>
    </location>
</feature>
<feature type="transmembrane region" description="Helical" evidence="1">
    <location>
        <begin position="107"/>
        <end position="125"/>
    </location>
</feature>
<sequence length="153" mass="17092">MNTNEPKHLPLALFLLRVSVFVVFLIWTLDKFLRPEHAAGVYQNFYFSPALSAAVFYALGAIEMMIIAAFLLGIKKKLSYGAVFLFHLISTVSTYKQFFAPFENMNILFYAALPMLAACFALYVLRDHDTMLVWPAKPKAGPSFGGKQKSGGV</sequence>
<evidence type="ECO:0000313" key="3">
    <source>
        <dbReference type="Proteomes" id="UP000230859"/>
    </source>
</evidence>
<keyword evidence="1" id="KW-1133">Transmembrane helix</keyword>
<dbReference type="Proteomes" id="UP000230859">
    <property type="component" value="Unassembled WGS sequence"/>
</dbReference>
<evidence type="ECO:0008006" key="4">
    <source>
        <dbReference type="Google" id="ProtNLM"/>
    </source>
</evidence>
<evidence type="ECO:0000256" key="1">
    <source>
        <dbReference type="SAM" id="Phobius"/>
    </source>
</evidence>
<keyword evidence="1" id="KW-0472">Membrane</keyword>
<name>A0A2H0LRS6_9BACT</name>
<reference evidence="2 3" key="1">
    <citation type="submission" date="2017-09" db="EMBL/GenBank/DDBJ databases">
        <title>Depth-based differentiation of microbial function through sediment-hosted aquifers and enrichment of novel symbionts in the deep terrestrial subsurface.</title>
        <authorList>
            <person name="Probst A.J."/>
            <person name="Ladd B."/>
            <person name="Jarett J.K."/>
            <person name="Geller-Mcgrath D.E."/>
            <person name="Sieber C.M."/>
            <person name="Emerson J.B."/>
            <person name="Anantharaman K."/>
            <person name="Thomas B.C."/>
            <person name="Malmstrom R."/>
            <person name="Stieglmeier M."/>
            <person name="Klingl A."/>
            <person name="Woyke T."/>
            <person name="Ryan C.M."/>
            <person name="Banfield J.F."/>
        </authorList>
    </citation>
    <scope>NUCLEOTIDE SEQUENCE [LARGE SCALE GENOMIC DNA]</scope>
    <source>
        <strain evidence="2">CG11_big_fil_rev_8_21_14_0_20_45_26</strain>
    </source>
</reference>
<dbReference type="AlphaFoldDB" id="A0A2H0LRS6"/>
<organism evidence="2 3">
    <name type="scientific">Candidatus Abzuiibacterium crystallinum</name>
    <dbReference type="NCBI Taxonomy" id="1974748"/>
    <lineage>
        <taxon>Bacteria</taxon>
        <taxon>Pseudomonadati</taxon>
        <taxon>Candidatus Omnitrophota</taxon>
        <taxon>Candidatus Abzuiibacterium</taxon>
    </lineage>
</organism>
<feature type="transmembrane region" description="Helical" evidence="1">
    <location>
        <begin position="12"/>
        <end position="29"/>
    </location>
</feature>
<feature type="transmembrane region" description="Helical" evidence="1">
    <location>
        <begin position="49"/>
        <end position="71"/>
    </location>
</feature>